<gene>
    <name evidence="2" type="ORF">DPMN_180943</name>
</gene>
<protein>
    <submittedName>
        <fullName evidence="2">Uncharacterized protein</fullName>
    </submittedName>
</protein>
<dbReference type="EMBL" id="JAIWYP010000010">
    <property type="protein sequence ID" value="KAH3746535.1"/>
    <property type="molecule type" value="Genomic_DNA"/>
</dbReference>
<accession>A0A9D4DDH7</accession>
<reference evidence="2" key="1">
    <citation type="journal article" date="2019" name="bioRxiv">
        <title>The Genome of the Zebra Mussel, Dreissena polymorpha: A Resource for Invasive Species Research.</title>
        <authorList>
            <person name="McCartney M.A."/>
            <person name="Auch B."/>
            <person name="Kono T."/>
            <person name="Mallez S."/>
            <person name="Zhang Y."/>
            <person name="Obille A."/>
            <person name="Becker A."/>
            <person name="Abrahante J.E."/>
            <person name="Garbe J."/>
            <person name="Badalamenti J.P."/>
            <person name="Herman A."/>
            <person name="Mangelson H."/>
            <person name="Liachko I."/>
            <person name="Sullivan S."/>
            <person name="Sone E.D."/>
            <person name="Koren S."/>
            <person name="Silverstein K.A.T."/>
            <person name="Beckman K.B."/>
            <person name="Gohl D.M."/>
        </authorList>
    </citation>
    <scope>NUCLEOTIDE SEQUENCE</scope>
    <source>
        <strain evidence="2">Duluth1</strain>
        <tissue evidence="2">Whole animal</tissue>
    </source>
</reference>
<evidence type="ECO:0000256" key="1">
    <source>
        <dbReference type="SAM" id="SignalP"/>
    </source>
</evidence>
<evidence type="ECO:0000313" key="3">
    <source>
        <dbReference type="Proteomes" id="UP000828390"/>
    </source>
</evidence>
<feature type="chain" id="PRO_5038932973" evidence="1">
    <location>
        <begin position="23"/>
        <end position="122"/>
    </location>
</feature>
<name>A0A9D4DDH7_DREPO</name>
<sequence length="122" mass="13695">MNGTTCVRLHVLHLRMLANLYAAKNPWPIGRSVVFRVANRASTIHRATISVLDAVIRIKKTDSRETQSEFAGDDAATMVRNTANERNTVTEKLARSPDVIGSTNENVFRMDKRMTGTMMLMM</sequence>
<organism evidence="2 3">
    <name type="scientific">Dreissena polymorpha</name>
    <name type="common">Zebra mussel</name>
    <name type="synonym">Mytilus polymorpha</name>
    <dbReference type="NCBI Taxonomy" id="45954"/>
    <lineage>
        <taxon>Eukaryota</taxon>
        <taxon>Metazoa</taxon>
        <taxon>Spiralia</taxon>
        <taxon>Lophotrochozoa</taxon>
        <taxon>Mollusca</taxon>
        <taxon>Bivalvia</taxon>
        <taxon>Autobranchia</taxon>
        <taxon>Heteroconchia</taxon>
        <taxon>Euheterodonta</taxon>
        <taxon>Imparidentia</taxon>
        <taxon>Neoheterodontei</taxon>
        <taxon>Myida</taxon>
        <taxon>Dreissenoidea</taxon>
        <taxon>Dreissenidae</taxon>
        <taxon>Dreissena</taxon>
    </lineage>
</organism>
<dbReference type="AlphaFoldDB" id="A0A9D4DDH7"/>
<dbReference type="Proteomes" id="UP000828390">
    <property type="component" value="Unassembled WGS sequence"/>
</dbReference>
<proteinExistence type="predicted"/>
<feature type="signal peptide" evidence="1">
    <location>
        <begin position="1"/>
        <end position="22"/>
    </location>
</feature>
<comment type="caution">
    <text evidence="2">The sequence shown here is derived from an EMBL/GenBank/DDBJ whole genome shotgun (WGS) entry which is preliminary data.</text>
</comment>
<reference evidence="2" key="2">
    <citation type="submission" date="2020-11" db="EMBL/GenBank/DDBJ databases">
        <authorList>
            <person name="McCartney M.A."/>
            <person name="Auch B."/>
            <person name="Kono T."/>
            <person name="Mallez S."/>
            <person name="Becker A."/>
            <person name="Gohl D.M."/>
            <person name="Silverstein K.A.T."/>
            <person name="Koren S."/>
            <person name="Bechman K.B."/>
            <person name="Herman A."/>
            <person name="Abrahante J.E."/>
            <person name="Garbe J."/>
        </authorList>
    </citation>
    <scope>NUCLEOTIDE SEQUENCE</scope>
    <source>
        <strain evidence="2">Duluth1</strain>
        <tissue evidence="2">Whole animal</tissue>
    </source>
</reference>
<keyword evidence="3" id="KW-1185">Reference proteome</keyword>
<evidence type="ECO:0000313" key="2">
    <source>
        <dbReference type="EMBL" id="KAH3746535.1"/>
    </source>
</evidence>
<keyword evidence="1" id="KW-0732">Signal</keyword>